<protein>
    <recommendedName>
        <fullName evidence="1">Copine C-terminal domain-containing protein</fullName>
    </recommendedName>
</protein>
<dbReference type="PANTHER" id="PTHR10857">
    <property type="entry name" value="COPINE"/>
    <property type="match status" value="1"/>
</dbReference>
<dbReference type="GO" id="GO:0005544">
    <property type="term" value="F:calcium-dependent phospholipid binding"/>
    <property type="evidence" value="ECO:0007669"/>
    <property type="project" value="InterPro"/>
</dbReference>
<keyword evidence="3" id="KW-1185">Reference proteome</keyword>
<proteinExistence type="predicted"/>
<comment type="caution">
    <text evidence="2">The sequence shown here is derived from an EMBL/GenBank/DDBJ whole genome shotgun (WGS) entry which is preliminary data.</text>
</comment>
<dbReference type="PANTHER" id="PTHR10857:SF102">
    <property type="entry name" value="C2 DOMAIN-CONTAINING PROTEIN"/>
    <property type="match status" value="1"/>
</dbReference>
<evidence type="ECO:0000313" key="2">
    <source>
        <dbReference type="EMBL" id="CAG7659365.1"/>
    </source>
</evidence>
<evidence type="ECO:0000259" key="1">
    <source>
        <dbReference type="Pfam" id="PF07002"/>
    </source>
</evidence>
<dbReference type="OrthoDB" id="6620344at2759"/>
<evidence type="ECO:0000313" key="3">
    <source>
        <dbReference type="Proteomes" id="UP000708208"/>
    </source>
</evidence>
<dbReference type="Pfam" id="PF07002">
    <property type="entry name" value="Copine"/>
    <property type="match status" value="1"/>
</dbReference>
<accession>A0A8J2J654</accession>
<feature type="non-terminal residue" evidence="2">
    <location>
        <position position="77"/>
    </location>
</feature>
<dbReference type="AlphaFoldDB" id="A0A8J2J654"/>
<feature type="domain" description="Copine C-terminal" evidence="1">
    <location>
        <begin position="1"/>
        <end position="77"/>
    </location>
</feature>
<reference evidence="2" key="1">
    <citation type="submission" date="2021-06" db="EMBL/GenBank/DDBJ databases">
        <authorList>
            <person name="Hodson N. C."/>
            <person name="Mongue J. A."/>
            <person name="Jaron S. K."/>
        </authorList>
    </citation>
    <scope>NUCLEOTIDE SEQUENCE</scope>
</reference>
<dbReference type="Proteomes" id="UP000708208">
    <property type="component" value="Unassembled WGS sequence"/>
</dbReference>
<dbReference type="GO" id="GO:0071277">
    <property type="term" value="P:cellular response to calcium ion"/>
    <property type="evidence" value="ECO:0007669"/>
    <property type="project" value="TreeGrafter"/>
</dbReference>
<dbReference type="EMBL" id="CAJVCH010006563">
    <property type="protein sequence ID" value="CAG7659365.1"/>
    <property type="molecule type" value="Genomic_DNA"/>
</dbReference>
<organism evidence="2 3">
    <name type="scientific">Allacma fusca</name>
    <dbReference type="NCBI Taxonomy" id="39272"/>
    <lineage>
        <taxon>Eukaryota</taxon>
        <taxon>Metazoa</taxon>
        <taxon>Ecdysozoa</taxon>
        <taxon>Arthropoda</taxon>
        <taxon>Hexapoda</taxon>
        <taxon>Collembola</taxon>
        <taxon>Symphypleona</taxon>
        <taxon>Sminthuridae</taxon>
        <taxon>Allacma</taxon>
    </lineage>
</organism>
<dbReference type="InterPro" id="IPR010734">
    <property type="entry name" value="Copine_C"/>
</dbReference>
<feature type="non-terminal residue" evidence="2">
    <location>
        <position position="1"/>
    </location>
</feature>
<dbReference type="GO" id="GO:0005886">
    <property type="term" value="C:plasma membrane"/>
    <property type="evidence" value="ECO:0007669"/>
    <property type="project" value="TreeGrafter"/>
</dbReference>
<dbReference type="InterPro" id="IPR045052">
    <property type="entry name" value="Copine"/>
</dbReference>
<gene>
    <name evidence="2" type="ORF">AFUS01_LOCUS1187</name>
</gene>
<name>A0A8J2J654_9HEXA</name>
<sequence length="77" mass="8383">IKDYDNTNTFTVYGFGARIPPIGETSHLFPITLTDSPECKGIDGVVRAYRSCIGKVQLFGPTNIAPAINQVIKLAKE</sequence>